<dbReference type="EMBL" id="LNFP01001804">
    <property type="protein sequence ID" value="KUF85043.1"/>
    <property type="molecule type" value="Genomic_DNA"/>
</dbReference>
<comment type="caution">
    <text evidence="1">The sequence shown here is derived from an EMBL/GenBank/DDBJ whole genome shotgun (WGS) entry which is preliminary data.</text>
</comment>
<sequence>MGLEELQPGNTLRAKATAVAAFSNFLKVLSPSKDLAPRAISSAPSVAGIEAA</sequence>
<evidence type="ECO:0000313" key="1">
    <source>
        <dbReference type="EMBL" id="KUF85043.1"/>
    </source>
</evidence>
<protein>
    <submittedName>
        <fullName evidence="1">Uncharacterized protein</fullName>
    </submittedName>
</protein>
<dbReference type="AlphaFoldDB" id="A0A0W8CLX8"/>
<dbReference type="Proteomes" id="UP000054636">
    <property type="component" value="Unassembled WGS sequence"/>
</dbReference>
<name>A0A0W8CLX8_PHYNI</name>
<accession>A0A0W8CLX8</accession>
<evidence type="ECO:0000313" key="2">
    <source>
        <dbReference type="Proteomes" id="UP000054636"/>
    </source>
</evidence>
<organism evidence="1 2">
    <name type="scientific">Phytophthora nicotianae</name>
    <name type="common">Potato buckeye rot agent</name>
    <name type="synonym">Phytophthora parasitica</name>
    <dbReference type="NCBI Taxonomy" id="4792"/>
    <lineage>
        <taxon>Eukaryota</taxon>
        <taxon>Sar</taxon>
        <taxon>Stramenopiles</taxon>
        <taxon>Oomycota</taxon>
        <taxon>Peronosporomycetes</taxon>
        <taxon>Peronosporales</taxon>
        <taxon>Peronosporaceae</taxon>
        <taxon>Phytophthora</taxon>
    </lineage>
</organism>
<gene>
    <name evidence="1" type="ORF">AM588_10000814</name>
</gene>
<reference evidence="1 2" key="1">
    <citation type="submission" date="2015-11" db="EMBL/GenBank/DDBJ databases">
        <title>Genomes and virulence difference between two physiological races of Phytophthora nicotianae.</title>
        <authorList>
            <person name="Liu H."/>
            <person name="Ma X."/>
            <person name="Yu H."/>
            <person name="Fang D."/>
            <person name="Li Y."/>
            <person name="Wang X."/>
            <person name="Wang W."/>
            <person name="Dong Y."/>
            <person name="Xiao B."/>
        </authorList>
    </citation>
    <scope>NUCLEOTIDE SEQUENCE [LARGE SCALE GENOMIC DNA]</scope>
    <source>
        <strain evidence="2">race 1</strain>
    </source>
</reference>
<proteinExistence type="predicted"/>